<dbReference type="Pfam" id="PF00903">
    <property type="entry name" value="Glyoxalase"/>
    <property type="match status" value="1"/>
</dbReference>
<dbReference type="PROSITE" id="PS51819">
    <property type="entry name" value="VOC"/>
    <property type="match status" value="1"/>
</dbReference>
<dbReference type="InterPro" id="IPR004360">
    <property type="entry name" value="Glyas_Fos-R_dOase_dom"/>
</dbReference>
<evidence type="ECO:0000313" key="3">
    <source>
        <dbReference type="Proteomes" id="UP000828924"/>
    </source>
</evidence>
<feature type="domain" description="VOC" evidence="1">
    <location>
        <begin position="10"/>
        <end position="127"/>
    </location>
</feature>
<dbReference type="InterPro" id="IPR029068">
    <property type="entry name" value="Glyas_Bleomycin-R_OHBP_Dase"/>
</dbReference>
<gene>
    <name evidence="2" type="ORF">J4032_01640</name>
</gene>
<dbReference type="CDD" id="cd07246">
    <property type="entry name" value="VOC_like"/>
    <property type="match status" value="1"/>
</dbReference>
<keyword evidence="3" id="KW-1185">Reference proteome</keyword>
<dbReference type="RefSeq" id="WP_242328884.1">
    <property type="nucleotide sequence ID" value="NZ_CP071872.1"/>
</dbReference>
<evidence type="ECO:0000259" key="1">
    <source>
        <dbReference type="PROSITE" id="PS51819"/>
    </source>
</evidence>
<dbReference type="SUPFAM" id="SSF54593">
    <property type="entry name" value="Glyoxalase/Bleomycin resistance protein/Dihydroxybiphenyl dioxygenase"/>
    <property type="match status" value="1"/>
</dbReference>
<dbReference type="EMBL" id="CP071872">
    <property type="protein sequence ID" value="UNM10380.1"/>
    <property type="molecule type" value="Genomic_DNA"/>
</dbReference>
<protein>
    <submittedName>
        <fullName evidence="2">VOC family protein</fullName>
    </submittedName>
</protein>
<name>A0ABY3WFB6_9ACTN</name>
<accession>A0ABY3WFB6</accession>
<dbReference type="Gene3D" id="3.30.720.110">
    <property type="match status" value="1"/>
</dbReference>
<dbReference type="Proteomes" id="UP000828924">
    <property type="component" value="Chromosome"/>
</dbReference>
<reference evidence="2 3" key="1">
    <citation type="submission" date="2021-03" db="EMBL/GenBank/DDBJ databases">
        <title>Complete genome of Streptomyces formicae strain 1H-GS9 (DSM 100524).</title>
        <authorList>
            <person name="Atanasov K.E."/>
            <person name="Altabella T."/>
            <person name="Ferrer A."/>
        </authorList>
    </citation>
    <scope>NUCLEOTIDE SEQUENCE [LARGE SCALE GENOMIC DNA]</scope>
    <source>
        <strain evidence="2 3">1H-GS9</strain>
    </source>
</reference>
<evidence type="ECO:0000313" key="2">
    <source>
        <dbReference type="EMBL" id="UNM10380.1"/>
    </source>
</evidence>
<dbReference type="InterPro" id="IPR037523">
    <property type="entry name" value="VOC_core"/>
</dbReference>
<proteinExistence type="predicted"/>
<sequence length="161" mass="17942">MTAVQSVPEGYTTVTPWIIGRDTAGLIDYAERAFGAEELGRFVMEDGTVGHAELRIGDARVMAFDGPKDWPATPAFLRLYVDDARETYRRAVEAGGTPVTEVTHLFFGDEVGRVRDPFGNLWWIMTHVEDVDEAEQERRLGDPRFVEAMAYATGSLARTTL</sequence>
<organism evidence="2 3">
    <name type="scientific">Streptomyces formicae</name>
    <dbReference type="NCBI Taxonomy" id="1616117"/>
    <lineage>
        <taxon>Bacteria</taxon>
        <taxon>Bacillati</taxon>
        <taxon>Actinomycetota</taxon>
        <taxon>Actinomycetes</taxon>
        <taxon>Kitasatosporales</taxon>
        <taxon>Streptomycetaceae</taxon>
        <taxon>Streptomyces</taxon>
    </lineage>
</organism>
<dbReference type="PANTHER" id="PTHR34109">
    <property type="entry name" value="BNAUNNG04460D PROTEIN-RELATED"/>
    <property type="match status" value="1"/>
</dbReference>
<dbReference type="PANTHER" id="PTHR34109:SF1">
    <property type="entry name" value="VOC DOMAIN-CONTAINING PROTEIN"/>
    <property type="match status" value="1"/>
</dbReference>
<dbReference type="Gene3D" id="3.30.720.120">
    <property type="match status" value="1"/>
</dbReference>